<evidence type="ECO:0000313" key="3">
    <source>
        <dbReference type="Proteomes" id="UP000799778"/>
    </source>
</evidence>
<protein>
    <submittedName>
        <fullName evidence="2">Uncharacterized protein</fullName>
    </submittedName>
</protein>
<dbReference type="OrthoDB" id="529205at2759"/>
<feature type="compositionally biased region" description="Basic and acidic residues" evidence="1">
    <location>
        <begin position="71"/>
        <end position="111"/>
    </location>
</feature>
<accession>A0A6A5Y0J3</accession>
<gene>
    <name evidence="2" type="ORF">BU24DRAFT_458454</name>
</gene>
<evidence type="ECO:0000313" key="2">
    <source>
        <dbReference type="EMBL" id="KAF2018713.1"/>
    </source>
</evidence>
<proteinExistence type="predicted"/>
<dbReference type="Proteomes" id="UP000799778">
    <property type="component" value="Unassembled WGS sequence"/>
</dbReference>
<dbReference type="AlphaFoldDB" id="A0A6A5Y0J3"/>
<keyword evidence="3" id="KW-1185">Reference proteome</keyword>
<feature type="compositionally biased region" description="Low complexity" evidence="1">
    <location>
        <begin position="1"/>
        <end position="28"/>
    </location>
</feature>
<dbReference type="RefSeq" id="XP_033387052.1">
    <property type="nucleotide sequence ID" value="XM_033531636.1"/>
</dbReference>
<dbReference type="EMBL" id="ML978067">
    <property type="protein sequence ID" value="KAF2018713.1"/>
    <property type="molecule type" value="Genomic_DNA"/>
</dbReference>
<dbReference type="GeneID" id="54289033"/>
<organism evidence="2 3">
    <name type="scientific">Aaosphaeria arxii CBS 175.79</name>
    <dbReference type="NCBI Taxonomy" id="1450172"/>
    <lineage>
        <taxon>Eukaryota</taxon>
        <taxon>Fungi</taxon>
        <taxon>Dikarya</taxon>
        <taxon>Ascomycota</taxon>
        <taxon>Pezizomycotina</taxon>
        <taxon>Dothideomycetes</taxon>
        <taxon>Pleosporomycetidae</taxon>
        <taxon>Pleosporales</taxon>
        <taxon>Pleosporales incertae sedis</taxon>
        <taxon>Aaosphaeria</taxon>
    </lineage>
</organism>
<feature type="compositionally biased region" description="Basic and acidic residues" evidence="1">
    <location>
        <begin position="38"/>
        <end position="62"/>
    </location>
</feature>
<evidence type="ECO:0000256" key="1">
    <source>
        <dbReference type="SAM" id="MobiDB-lite"/>
    </source>
</evidence>
<reference evidence="2" key="1">
    <citation type="journal article" date="2020" name="Stud. Mycol.">
        <title>101 Dothideomycetes genomes: a test case for predicting lifestyles and emergence of pathogens.</title>
        <authorList>
            <person name="Haridas S."/>
            <person name="Albert R."/>
            <person name="Binder M."/>
            <person name="Bloem J."/>
            <person name="Labutti K."/>
            <person name="Salamov A."/>
            <person name="Andreopoulos B."/>
            <person name="Baker S."/>
            <person name="Barry K."/>
            <person name="Bills G."/>
            <person name="Bluhm B."/>
            <person name="Cannon C."/>
            <person name="Castanera R."/>
            <person name="Culley D."/>
            <person name="Daum C."/>
            <person name="Ezra D."/>
            <person name="Gonzalez J."/>
            <person name="Henrissat B."/>
            <person name="Kuo A."/>
            <person name="Liang C."/>
            <person name="Lipzen A."/>
            <person name="Lutzoni F."/>
            <person name="Magnuson J."/>
            <person name="Mondo S."/>
            <person name="Nolan M."/>
            <person name="Ohm R."/>
            <person name="Pangilinan J."/>
            <person name="Park H.-J."/>
            <person name="Ramirez L."/>
            <person name="Alfaro M."/>
            <person name="Sun H."/>
            <person name="Tritt A."/>
            <person name="Yoshinaga Y."/>
            <person name="Zwiers L.-H."/>
            <person name="Turgeon B."/>
            <person name="Goodwin S."/>
            <person name="Spatafora J."/>
            <person name="Crous P."/>
            <person name="Grigoriev I."/>
        </authorList>
    </citation>
    <scope>NUCLEOTIDE SEQUENCE</scope>
    <source>
        <strain evidence="2">CBS 175.79</strain>
    </source>
</reference>
<feature type="region of interest" description="Disordered" evidence="1">
    <location>
        <begin position="1"/>
        <end position="111"/>
    </location>
</feature>
<name>A0A6A5Y0J3_9PLEO</name>
<sequence>MNPIRTLAAAAARRATTSTLPRRAPAAAGYHVSSVRLAGKESKLHSEGRAQDIEREKQDALAKAKQGQGQWKEELASDSESIVKADRSEGGKSTEETIRALQEEAKKVGKS</sequence>